<dbReference type="SUPFAM" id="SSF55031">
    <property type="entry name" value="Bacterial exopeptidase dimerisation domain"/>
    <property type="match status" value="1"/>
</dbReference>
<evidence type="ECO:0000259" key="5">
    <source>
        <dbReference type="Pfam" id="PF07687"/>
    </source>
</evidence>
<reference evidence="6 7" key="1">
    <citation type="submission" date="2016-12" db="EMBL/GenBank/DDBJ databases">
        <title>Discovery of methanogenic haloarchaea.</title>
        <authorList>
            <person name="Sorokin D.Y."/>
            <person name="Makarova K.S."/>
            <person name="Abbas B."/>
            <person name="Ferrer M."/>
            <person name="Golyshin P.N."/>
        </authorList>
    </citation>
    <scope>NUCLEOTIDE SEQUENCE [LARGE SCALE GENOMIC DNA]</scope>
    <source>
        <strain evidence="6">AMET1</strain>
    </source>
</reference>
<comment type="cofactor">
    <cofactor evidence="1">
        <name>Zn(2+)</name>
        <dbReference type="ChEBI" id="CHEBI:29105"/>
    </cofactor>
</comment>
<name>A0A1Y3G9J6_9EURY</name>
<comment type="caution">
    <text evidence="6">The sequence shown here is derived from an EMBL/GenBank/DDBJ whole genome shotgun (WGS) entry which is preliminary data.</text>
</comment>
<evidence type="ECO:0000313" key="6">
    <source>
        <dbReference type="EMBL" id="OUJ18111.1"/>
    </source>
</evidence>
<evidence type="ECO:0000256" key="4">
    <source>
        <dbReference type="ARBA" id="ARBA00022833"/>
    </source>
</evidence>
<accession>A0A1Y3G9J6</accession>
<dbReference type="PANTHER" id="PTHR43808">
    <property type="entry name" value="ACETYLORNITHINE DEACETYLASE"/>
    <property type="match status" value="1"/>
</dbReference>
<keyword evidence="4" id="KW-0862">Zinc</keyword>
<dbReference type="GO" id="GO:0046872">
    <property type="term" value="F:metal ion binding"/>
    <property type="evidence" value="ECO:0007669"/>
    <property type="project" value="UniProtKB-KW"/>
</dbReference>
<dbReference type="Pfam" id="PF07687">
    <property type="entry name" value="M20_dimer"/>
    <property type="match status" value="1"/>
</dbReference>
<dbReference type="SUPFAM" id="SSF53187">
    <property type="entry name" value="Zn-dependent exopeptidases"/>
    <property type="match status" value="1"/>
</dbReference>
<keyword evidence="2" id="KW-0479">Metal-binding</keyword>
<evidence type="ECO:0000256" key="1">
    <source>
        <dbReference type="ARBA" id="ARBA00001947"/>
    </source>
</evidence>
<dbReference type="Proteomes" id="UP000195137">
    <property type="component" value="Unassembled WGS sequence"/>
</dbReference>
<dbReference type="GO" id="GO:0016787">
    <property type="term" value="F:hydrolase activity"/>
    <property type="evidence" value="ECO:0007669"/>
    <property type="project" value="UniProtKB-KW"/>
</dbReference>
<dbReference type="Pfam" id="PF01546">
    <property type="entry name" value="Peptidase_M20"/>
    <property type="match status" value="1"/>
</dbReference>
<dbReference type="EMBL" id="MRZU01000004">
    <property type="protein sequence ID" value="OUJ18111.1"/>
    <property type="molecule type" value="Genomic_DNA"/>
</dbReference>
<dbReference type="InterPro" id="IPR001261">
    <property type="entry name" value="ArgE/DapE_CS"/>
</dbReference>
<dbReference type="AlphaFoldDB" id="A0A1Y3G9J6"/>
<evidence type="ECO:0000256" key="2">
    <source>
        <dbReference type="ARBA" id="ARBA00022723"/>
    </source>
</evidence>
<feature type="domain" description="Peptidase M20 dimerisation" evidence="5">
    <location>
        <begin position="153"/>
        <end position="244"/>
    </location>
</feature>
<protein>
    <submittedName>
        <fullName evidence="6">Acetylornithine deacetylase</fullName>
    </submittedName>
</protein>
<keyword evidence="3" id="KW-0378">Hydrolase</keyword>
<dbReference type="InterPro" id="IPR050072">
    <property type="entry name" value="Peptidase_M20A"/>
</dbReference>
<evidence type="ECO:0000256" key="3">
    <source>
        <dbReference type="ARBA" id="ARBA00022801"/>
    </source>
</evidence>
<evidence type="ECO:0000313" key="7">
    <source>
        <dbReference type="Proteomes" id="UP000195137"/>
    </source>
</evidence>
<dbReference type="PROSITE" id="PS00758">
    <property type="entry name" value="ARGE_DAPE_CPG2_1"/>
    <property type="match status" value="1"/>
</dbReference>
<sequence length="345" mass="37596">MRTGEIIEDTKELVGIPSWSDESGASEFVADLVGGEIDEVGNVFASKGSGGPEVAFVSHLDTVPPSDGLDVRVEGGRIYGRGSADMKGTLVSMAKAFLDAQPSCTLTFASFVGEETDARGVKHAVESGFQPDYAVIGEGTVGYTEKGEIDVCIAHRGRREYKVITRGRPSHASQPHYGENAIYSMMDVIKKIQEHEHPEEEIFGEKVKASSCVTQIESKGAANVVPDRCQITVDVRTTPNNKFELDLGDETQITSDVPPMVTEDEKLIQNIEESINRVTGYQPKRIIKPQTTDSGFLKEKGVETIVIGGAESKEPHSNNESVSIDILADLYEIYKHFANNFPNQN</sequence>
<proteinExistence type="predicted"/>
<keyword evidence="7" id="KW-1185">Reference proteome</keyword>
<organism evidence="6 7">
    <name type="scientific">Methanonatronarchaeum thermophilum</name>
    <dbReference type="NCBI Taxonomy" id="1927129"/>
    <lineage>
        <taxon>Archaea</taxon>
        <taxon>Methanobacteriati</taxon>
        <taxon>Methanobacteriota</taxon>
        <taxon>Methanonatronarchaeia</taxon>
        <taxon>Methanonatronarchaeales</taxon>
        <taxon>Methanonatronarchaeaceae</taxon>
        <taxon>Methanonatronarchaeum</taxon>
    </lineage>
</organism>
<dbReference type="InterPro" id="IPR011650">
    <property type="entry name" value="Peptidase_M20_dimer"/>
</dbReference>
<dbReference type="Gene3D" id="3.30.70.360">
    <property type="match status" value="1"/>
</dbReference>
<dbReference type="Gene3D" id="3.40.630.10">
    <property type="entry name" value="Zn peptidases"/>
    <property type="match status" value="1"/>
</dbReference>
<dbReference type="InterPro" id="IPR036264">
    <property type="entry name" value="Bact_exopeptidase_dim_dom"/>
</dbReference>
<gene>
    <name evidence="6" type="ORF">AMET1_1008</name>
</gene>
<dbReference type="InterPro" id="IPR002933">
    <property type="entry name" value="Peptidase_M20"/>
</dbReference>